<evidence type="ECO:0000313" key="12">
    <source>
        <dbReference type="EMBL" id="TGE20222.1"/>
    </source>
</evidence>
<sequence length="466" mass="51501">MSISKPSIPKGTRDFGPAVVARRNYIFGIIRRTFEKFGYAPLETPTLENLSVLTGKYGDEGDQLLFKVLNSGDFLKDVTADDLANEDGKATRRVLPKVAEKGLRYDLTVPFARYVVMNRGTLVFPFKRYQIQPVWRADRPQRGRYREFYQCDADVVGTDSLLCEAEIVLMMCEVLNALGLTDFTIKINHRGVLRNIYQALGDEGRESDLFVAIDKLDKIGRDGVTKELLERGFSTLASERLFALLAVEGSFTEKRQQLQAAFGTATVPTDSPDSYKGLQELRQVVDFLSGFGFEQFQNLEFDPTLARGLSYYTGCIFEIKINNVNMGSVSGGGRYDNLTGAFGLPGVSGVGFSFGVDRLYDCLEELNLFPEGAAATTRCLVANFDASSMAAMLPVLRELRAAGIASELYPDAAKLAKQFKYADGKGIAYVLLQGPEELVLNKFKLKNLRTGQEQTLTLSEVVAALA</sequence>
<name>A0A4Z0PUZ1_9BACT</name>
<dbReference type="SUPFAM" id="SSF55681">
    <property type="entry name" value="Class II aaRS and biotin synthetases"/>
    <property type="match status" value="1"/>
</dbReference>
<dbReference type="Gene3D" id="3.30.930.10">
    <property type="entry name" value="Bira Bifunctional Protein, Domain 2"/>
    <property type="match status" value="1"/>
</dbReference>
<keyword evidence="13" id="KW-1185">Reference proteome</keyword>
<dbReference type="InterPro" id="IPR006195">
    <property type="entry name" value="aa-tRNA-synth_II"/>
</dbReference>
<dbReference type="InterPro" id="IPR015807">
    <property type="entry name" value="His-tRNA-ligase"/>
</dbReference>
<evidence type="ECO:0000256" key="7">
    <source>
        <dbReference type="ARBA" id="ARBA00023146"/>
    </source>
</evidence>
<dbReference type="CDD" id="cd00859">
    <property type="entry name" value="HisRS_anticodon"/>
    <property type="match status" value="1"/>
</dbReference>
<dbReference type="RefSeq" id="WP_135495897.1">
    <property type="nucleotide sequence ID" value="NZ_SRLD01000001.1"/>
</dbReference>
<keyword evidence="5 9" id="KW-0067">ATP-binding</keyword>
<dbReference type="InterPro" id="IPR036621">
    <property type="entry name" value="Anticodon-bd_dom_sf"/>
</dbReference>
<comment type="catalytic activity">
    <reaction evidence="8 9">
        <text>tRNA(His) + L-histidine + ATP = L-histidyl-tRNA(His) + AMP + diphosphate + H(+)</text>
        <dbReference type="Rhea" id="RHEA:17313"/>
        <dbReference type="Rhea" id="RHEA-COMP:9665"/>
        <dbReference type="Rhea" id="RHEA-COMP:9689"/>
        <dbReference type="ChEBI" id="CHEBI:15378"/>
        <dbReference type="ChEBI" id="CHEBI:30616"/>
        <dbReference type="ChEBI" id="CHEBI:33019"/>
        <dbReference type="ChEBI" id="CHEBI:57595"/>
        <dbReference type="ChEBI" id="CHEBI:78442"/>
        <dbReference type="ChEBI" id="CHEBI:78527"/>
        <dbReference type="ChEBI" id="CHEBI:456215"/>
        <dbReference type="EC" id="6.1.1.21"/>
    </reaction>
</comment>
<evidence type="ECO:0000256" key="9">
    <source>
        <dbReference type="HAMAP-Rule" id="MF_00127"/>
    </source>
</evidence>
<keyword evidence="7 9" id="KW-0030">Aminoacyl-tRNA synthetase</keyword>
<comment type="subcellular location">
    <subcellularLocation>
        <location evidence="9">Cytoplasm</location>
    </subcellularLocation>
</comment>
<dbReference type="PROSITE" id="PS50862">
    <property type="entry name" value="AA_TRNA_LIGASE_II"/>
    <property type="match status" value="1"/>
</dbReference>
<dbReference type="GO" id="GO:0006427">
    <property type="term" value="P:histidyl-tRNA aminoacylation"/>
    <property type="evidence" value="ECO:0007669"/>
    <property type="project" value="UniProtKB-UniRule"/>
</dbReference>
<evidence type="ECO:0000256" key="5">
    <source>
        <dbReference type="ARBA" id="ARBA00022840"/>
    </source>
</evidence>
<feature type="domain" description="Aminoacyl-transfer RNA synthetases class-II family profile" evidence="11">
    <location>
        <begin position="1"/>
        <end position="394"/>
    </location>
</feature>
<evidence type="ECO:0000313" key="13">
    <source>
        <dbReference type="Proteomes" id="UP000297739"/>
    </source>
</evidence>
<dbReference type="InterPro" id="IPR004516">
    <property type="entry name" value="HisRS/HisZ"/>
</dbReference>
<evidence type="ECO:0000259" key="11">
    <source>
        <dbReference type="PROSITE" id="PS50862"/>
    </source>
</evidence>
<proteinExistence type="inferred from homology"/>
<evidence type="ECO:0000256" key="4">
    <source>
        <dbReference type="ARBA" id="ARBA00022741"/>
    </source>
</evidence>
<reference evidence="12 13" key="1">
    <citation type="submission" date="2019-04" db="EMBL/GenBank/DDBJ databases">
        <authorList>
            <person name="Feng G."/>
            <person name="Zhang J."/>
            <person name="Zhu H."/>
        </authorList>
    </citation>
    <scope>NUCLEOTIDE SEQUENCE [LARGE SCALE GENOMIC DNA]</scope>
    <source>
        <strain evidence="12 13">JCM 17223</strain>
    </source>
</reference>
<evidence type="ECO:0000256" key="6">
    <source>
        <dbReference type="ARBA" id="ARBA00022917"/>
    </source>
</evidence>
<feature type="binding site" evidence="10">
    <location>
        <position position="150"/>
    </location>
    <ligand>
        <name>L-histidine</name>
        <dbReference type="ChEBI" id="CHEBI:57595"/>
    </ligand>
</feature>
<dbReference type="GO" id="GO:0004821">
    <property type="term" value="F:histidine-tRNA ligase activity"/>
    <property type="evidence" value="ECO:0007669"/>
    <property type="project" value="UniProtKB-UniRule"/>
</dbReference>
<dbReference type="EMBL" id="SRLD01000001">
    <property type="protein sequence ID" value="TGE20222.1"/>
    <property type="molecule type" value="Genomic_DNA"/>
</dbReference>
<evidence type="ECO:0000256" key="2">
    <source>
        <dbReference type="ARBA" id="ARBA00011738"/>
    </source>
</evidence>
<feature type="binding site" evidence="10">
    <location>
        <begin position="311"/>
        <end position="312"/>
    </location>
    <ligand>
        <name>L-histidine</name>
        <dbReference type="ChEBI" id="CHEBI:57595"/>
    </ligand>
</feature>
<dbReference type="InterPro" id="IPR045864">
    <property type="entry name" value="aa-tRNA-synth_II/BPL/LPL"/>
</dbReference>
<dbReference type="InterPro" id="IPR004154">
    <property type="entry name" value="Anticodon-bd"/>
</dbReference>
<dbReference type="Pfam" id="PF03129">
    <property type="entry name" value="HGTP_anticodon"/>
    <property type="match status" value="1"/>
</dbReference>
<organism evidence="12 13">
    <name type="scientific">Hymenobacter elongatus</name>
    <dbReference type="NCBI Taxonomy" id="877208"/>
    <lineage>
        <taxon>Bacteria</taxon>
        <taxon>Pseudomonadati</taxon>
        <taxon>Bacteroidota</taxon>
        <taxon>Cytophagia</taxon>
        <taxon>Cytophagales</taxon>
        <taxon>Hymenobacteraceae</taxon>
        <taxon>Hymenobacter</taxon>
    </lineage>
</organism>
<feature type="binding site" evidence="10">
    <location>
        <position position="136"/>
    </location>
    <ligand>
        <name>L-histidine</name>
        <dbReference type="ChEBI" id="CHEBI:57595"/>
    </ligand>
</feature>
<dbReference type="Pfam" id="PF13393">
    <property type="entry name" value="tRNA-synt_His"/>
    <property type="match status" value="1"/>
</dbReference>
<dbReference type="Proteomes" id="UP000297739">
    <property type="component" value="Unassembled WGS sequence"/>
</dbReference>
<gene>
    <name evidence="9" type="primary">hisS</name>
    <name evidence="12" type="ORF">E5J99_01275</name>
</gene>
<dbReference type="InterPro" id="IPR041715">
    <property type="entry name" value="HisRS-like_core"/>
</dbReference>
<evidence type="ECO:0000256" key="3">
    <source>
        <dbReference type="ARBA" id="ARBA00022598"/>
    </source>
</evidence>
<keyword evidence="3 9" id="KW-0436">Ligase</keyword>
<feature type="binding site" evidence="10">
    <location>
        <position position="154"/>
    </location>
    <ligand>
        <name>L-histidine</name>
        <dbReference type="ChEBI" id="CHEBI:57595"/>
    </ligand>
</feature>
<keyword evidence="9" id="KW-0963">Cytoplasm</keyword>
<dbReference type="SUPFAM" id="SSF52954">
    <property type="entry name" value="Class II aaRS ABD-related"/>
    <property type="match status" value="1"/>
</dbReference>
<comment type="caution">
    <text evidence="12">The sequence shown here is derived from an EMBL/GenBank/DDBJ whole genome shotgun (WGS) entry which is preliminary data.</text>
</comment>
<dbReference type="HAMAP" id="MF_00127">
    <property type="entry name" value="His_tRNA_synth"/>
    <property type="match status" value="1"/>
</dbReference>
<evidence type="ECO:0000256" key="1">
    <source>
        <dbReference type="ARBA" id="ARBA00008226"/>
    </source>
</evidence>
<accession>A0A4Z0PUZ1</accession>
<dbReference type="PANTHER" id="PTHR11476">
    <property type="entry name" value="HISTIDYL-TRNA SYNTHETASE"/>
    <property type="match status" value="1"/>
</dbReference>
<comment type="subunit">
    <text evidence="2 9">Homodimer.</text>
</comment>
<dbReference type="CDD" id="cd00773">
    <property type="entry name" value="HisRS-like_core"/>
    <property type="match status" value="1"/>
</dbReference>
<evidence type="ECO:0000256" key="10">
    <source>
        <dbReference type="PIRSR" id="PIRSR001549-1"/>
    </source>
</evidence>
<dbReference type="InterPro" id="IPR033656">
    <property type="entry name" value="HisRS_anticodon"/>
</dbReference>
<protein>
    <recommendedName>
        <fullName evidence="9">Histidine--tRNA ligase</fullName>
        <ecNumber evidence="9">6.1.1.21</ecNumber>
    </recommendedName>
    <alternativeName>
        <fullName evidence="9">Histidyl-tRNA synthetase</fullName>
        <shortName evidence="9">HisRS</shortName>
    </alternativeName>
</protein>
<dbReference type="GO" id="GO:0005524">
    <property type="term" value="F:ATP binding"/>
    <property type="evidence" value="ECO:0007669"/>
    <property type="project" value="UniProtKB-UniRule"/>
</dbReference>
<dbReference type="GO" id="GO:0005737">
    <property type="term" value="C:cytoplasm"/>
    <property type="evidence" value="ECO:0007669"/>
    <property type="project" value="UniProtKB-SubCell"/>
</dbReference>
<feature type="binding site" evidence="10">
    <location>
        <begin position="106"/>
        <end position="108"/>
    </location>
    <ligand>
        <name>L-histidine</name>
        <dbReference type="ChEBI" id="CHEBI:57595"/>
    </ligand>
</feature>
<dbReference type="NCBIfam" id="TIGR00442">
    <property type="entry name" value="hisS"/>
    <property type="match status" value="1"/>
</dbReference>
<keyword evidence="6 9" id="KW-0648">Protein biosynthesis</keyword>
<feature type="binding site" evidence="10">
    <location>
        <position position="307"/>
    </location>
    <ligand>
        <name>L-histidine</name>
        <dbReference type="ChEBI" id="CHEBI:57595"/>
    </ligand>
</feature>
<evidence type="ECO:0000256" key="8">
    <source>
        <dbReference type="ARBA" id="ARBA00047639"/>
    </source>
</evidence>
<dbReference type="EC" id="6.1.1.21" evidence="9"/>
<keyword evidence="4 9" id="KW-0547">Nucleotide-binding</keyword>
<dbReference type="AlphaFoldDB" id="A0A4Z0PUZ1"/>
<dbReference type="PANTHER" id="PTHR11476:SF7">
    <property type="entry name" value="HISTIDINE--TRNA LIGASE"/>
    <property type="match status" value="1"/>
</dbReference>
<dbReference type="OrthoDB" id="9800814at2"/>
<comment type="similarity">
    <text evidence="1 9">Belongs to the class-II aminoacyl-tRNA synthetase family.</text>
</comment>
<dbReference type="Gene3D" id="3.40.50.800">
    <property type="entry name" value="Anticodon-binding domain"/>
    <property type="match status" value="1"/>
</dbReference>
<dbReference type="PIRSF" id="PIRSF001549">
    <property type="entry name" value="His-tRNA_synth"/>
    <property type="match status" value="1"/>
</dbReference>